<dbReference type="Proteomes" id="UP000801492">
    <property type="component" value="Unassembled WGS sequence"/>
</dbReference>
<dbReference type="CDD" id="cd00303">
    <property type="entry name" value="retropepsin_like"/>
    <property type="match status" value="1"/>
</dbReference>
<dbReference type="Pfam" id="PF13650">
    <property type="entry name" value="Asp_protease_2"/>
    <property type="match status" value="1"/>
</dbReference>
<dbReference type="GO" id="GO:0004190">
    <property type="term" value="F:aspartic-type endopeptidase activity"/>
    <property type="evidence" value="ECO:0007669"/>
    <property type="project" value="InterPro"/>
</dbReference>
<dbReference type="GO" id="GO:0006508">
    <property type="term" value="P:proteolysis"/>
    <property type="evidence" value="ECO:0007669"/>
    <property type="project" value="InterPro"/>
</dbReference>
<reference evidence="2" key="1">
    <citation type="submission" date="2019-08" db="EMBL/GenBank/DDBJ databases">
        <title>The genome of the North American firefly Photinus pyralis.</title>
        <authorList>
            <consortium name="Photinus pyralis genome working group"/>
            <person name="Fallon T.R."/>
            <person name="Sander Lower S.E."/>
            <person name="Weng J.-K."/>
        </authorList>
    </citation>
    <scope>NUCLEOTIDE SEQUENCE</scope>
    <source>
        <strain evidence="2">TRF0915ILg1</strain>
        <tissue evidence="2">Whole body</tissue>
    </source>
</reference>
<comment type="caution">
    <text evidence="2">The sequence shown here is derived from an EMBL/GenBank/DDBJ whole genome shotgun (WGS) entry which is preliminary data.</text>
</comment>
<dbReference type="EMBL" id="VTPC01091198">
    <property type="protein sequence ID" value="KAF2879264.1"/>
    <property type="molecule type" value="Genomic_DNA"/>
</dbReference>
<keyword evidence="1" id="KW-1133">Transmembrane helix</keyword>
<feature type="transmembrane region" description="Helical" evidence="1">
    <location>
        <begin position="128"/>
        <end position="151"/>
    </location>
</feature>
<sequence>MNLLPQKLFLDYVMSRVSGDQRPYLEISVLGYPIIGLLDTGASRTSVGPSGYAILQRLGLKLQLLSIEYTMANGQTSYNLGCISTPLCLENKIKVIDILLIPDLPHTLILGVDFWTAMDIIPDPRQNIWHFSAEAPIIAIVSPVLLLLLACRRKP</sequence>
<organism evidence="2 3">
    <name type="scientific">Ignelater luminosus</name>
    <name type="common">Cucubano</name>
    <name type="synonym">Pyrophorus luminosus</name>
    <dbReference type="NCBI Taxonomy" id="2038154"/>
    <lineage>
        <taxon>Eukaryota</taxon>
        <taxon>Metazoa</taxon>
        <taxon>Ecdysozoa</taxon>
        <taxon>Arthropoda</taxon>
        <taxon>Hexapoda</taxon>
        <taxon>Insecta</taxon>
        <taxon>Pterygota</taxon>
        <taxon>Neoptera</taxon>
        <taxon>Endopterygota</taxon>
        <taxon>Coleoptera</taxon>
        <taxon>Polyphaga</taxon>
        <taxon>Elateriformia</taxon>
        <taxon>Elateroidea</taxon>
        <taxon>Elateridae</taxon>
        <taxon>Agrypninae</taxon>
        <taxon>Pyrophorini</taxon>
        <taxon>Ignelater</taxon>
    </lineage>
</organism>
<keyword evidence="1" id="KW-0812">Transmembrane</keyword>
<dbReference type="InterPro" id="IPR021109">
    <property type="entry name" value="Peptidase_aspartic_dom_sf"/>
</dbReference>
<evidence type="ECO:0000256" key="1">
    <source>
        <dbReference type="SAM" id="Phobius"/>
    </source>
</evidence>
<dbReference type="Gene3D" id="2.40.70.10">
    <property type="entry name" value="Acid Proteases"/>
    <property type="match status" value="1"/>
</dbReference>
<dbReference type="OrthoDB" id="6784012at2759"/>
<gene>
    <name evidence="2" type="ORF">ILUMI_26910</name>
</gene>
<dbReference type="PROSITE" id="PS00141">
    <property type="entry name" value="ASP_PROTEASE"/>
    <property type="match status" value="1"/>
</dbReference>
<dbReference type="SUPFAM" id="SSF50630">
    <property type="entry name" value="Acid proteases"/>
    <property type="match status" value="1"/>
</dbReference>
<keyword evidence="1" id="KW-0472">Membrane</keyword>
<name>A0A8K0C3Z8_IGNLU</name>
<evidence type="ECO:0008006" key="4">
    <source>
        <dbReference type="Google" id="ProtNLM"/>
    </source>
</evidence>
<protein>
    <recommendedName>
        <fullName evidence="4">Peptidase A2 domain-containing protein</fullName>
    </recommendedName>
</protein>
<evidence type="ECO:0000313" key="3">
    <source>
        <dbReference type="Proteomes" id="UP000801492"/>
    </source>
</evidence>
<dbReference type="AlphaFoldDB" id="A0A8K0C3Z8"/>
<keyword evidence="3" id="KW-1185">Reference proteome</keyword>
<accession>A0A8K0C3Z8</accession>
<dbReference type="InterPro" id="IPR001969">
    <property type="entry name" value="Aspartic_peptidase_AS"/>
</dbReference>
<evidence type="ECO:0000313" key="2">
    <source>
        <dbReference type="EMBL" id="KAF2879264.1"/>
    </source>
</evidence>
<proteinExistence type="predicted"/>